<name>A0A243QDP6_9ACTN</name>
<evidence type="ECO:0000256" key="9">
    <source>
        <dbReference type="RuleBase" id="RU003942"/>
    </source>
</evidence>
<dbReference type="EMBL" id="NGFO01000007">
    <property type="protein sequence ID" value="OUC79435.1"/>
    <property type="molecule type" value="Genomic_DNA"/>
</dbReference>
<keyword evidence="6 10" id="KW-1133">Transmembrane helix</keyword>
<dbReference type="AlphaFoldDB" id="A0A243QDP6"/>
<sequence length="106" mass="11071">MGYLFIVAAIVAEVTGTLALRAAATGHRRFYALVVAGYLTAFVALTLGLRHGVPLGVAYGIWAAAGVAATAVAAHFLFRERLNRRMITGIGVIIVGVLLVELGALH</sequence>
<dbReference type="STRING" id="417102.CA982_08245"/>
<comment type="subcellular location">
    <subcellularLocation>
        <location evidence="1 9">Cell membrane</location>
        <topology evidence="1 9">Multi-pass membrane protein</topology>
    </subcellularLocation>
</comment>
<dbReference type="GO" id="GO:0022857">
    <property type="term" value="F:transmembrane transporter activity"/>
    <property type="evidence" value="ECO:0007669"/>
    <property type="project" value="InterPro"/>
</dbReference>
<dbReference type="PANTHER" id="PTHR30561:SF1">
    <property type="entry name" value="MULTIDRUG TRANSPORTER EMRE"/>
    <property type="match status" value="1"/>
</dbReference>
<evidence type="ECO:0000256" key="8">
    <source>
        <dbReference type="ARBA" id="ARBA00023251"/>
    </source>
</evidence>
<feature type="transmembrane region" description="Helical" evidence="10">
    <location>
        <begin position="30"/>
        <end position="49"/>
    </location>
</feature>
<keyword evidence="12" id="KW-1185">Reference proteome</keyword>
<reference evidence="11 12" key="1">
    <citation type="submission" date="2017-05" db="EMBL/GenBank/DDBJ databases">
        <title>Biotechnological potential of actinobacteria isolated from South African environments.</title>
        <authorList>
            <person name="Le Roes-Hill M."/>
            <person name="Prins A."/>
            <person name="Durrell K.A."/>
        </authorList>
    </citation>
    <scope>NUCLEOTIDE SEQUENCE [LARGE SCALE GENOMIC DNA]</scope>
    <source>
        <strain evidence="11">BS2</strain>
    </source>
</reference>
<dbReference type="InterPro" id="IPR000390">
    <property type="entry name" value="Small_drug/metabolite_transptr"/>
</dbReference>
<dbReference type="GO" id="GO:0046677">
    <property type="term" value="P:response to antibiotic"/>
    <property type="evidence" value="ECO:0007669"/>
    <property type="project" value="UniProtKB-KW"/>
</dbReference>
<evidence type="ECO:0000256" key="6">
    <source>
        <dbReference type="ARBA" id="ARBA00022989"/>
    </source>
</evidence>
<evidence type="ECO:0000256" key="5">
    <source>
        <dbReference type="ARBA" id="ARBA00022692"/>
    </source>
</evidence>
<feature type="transmembrane region" description="Helical" evidence="10">
    <location>
        <begin position="55"/>
        <end position="78"/>
    </location>
</feature>
<gene>
    <name evidence="11" type="ORF">CA982_08245</name>
</gene>
<dbReference type="PANTHER" id="PTHR30561">
    <property type="entry name" value="SMR FAMILY PROTON-DEPENDENT DRUG EFFLUX TRANSPORTER SUGE"/>
    <property type="match status" value="1"/>
</dbReference>
<comment type="similarity">
    <text evidence="2">Belongs to the drug/metabolite transporter (DMT) superfamily. Small multidrug resistance (SMR) (TC 2.A.7.1) family. Mmr subfamily.</text>
</comment>
<evidence type="ECO:0000313" key="12">
    <source>
        <dbReference type="Proteomes" id="UP000194632"/>
    </source>
</evidence>
<keyword evidence="4" id="KW-1003">Cell membrane</keyword>
<dbReference type="Proteomes" id="UP000194632">
    <property type="component" value="Unassembled WGS sequence"/>
</dbReference>
<keyword evidence="3" id="KW-0813">Transport</keyword>
<evidence type="ECO:0000256" key="1">
    <source>
        <dbReference type="ARBA" id="ARBA00004651"/>
    </source>
</evidence>
<dbReference type="Pfam" id="PF00893">
    <property type="entry name" value="Multi_Drug_Res"/>
    <property type="match status" value="1"/>
</dbReference>
<proteinExistence type="inferred from homology"/>
<comment type="caution">
    <text evidence="11">The sequence shown here is derived from an EMBL/GenBank/DDBJ whole genome shotgun (WGS) entry which is preliminary data.</text>
</comment>
<evidence type="ECO:0000256" key="10">
    <source>
        <dbReference type="SAM" id="Phobius"/>
    </source>
</evidence>
<feature type="transmembrane region" description="Helical" evidence="10">
    <location>
        <begin position="85"/>
        <end position="105"/>
    </location>
</feature>
<dbReference type="Gene3D" id="1.10.3730.20">
    <property type="match status" value="1"/>
</dbReference>
<dbReference type="RefSeq" id="WP_086534848.1">
    <property type="nucleotide sequence ID" value="NZ_NGFO01000007.1"/>
</dbReference>
<evidence type="ECO:0000256" key="4">
    <source>
        <dbReference type="ARBA" id="ARBA00022475"/>
    </source>
</evidence>
<dbReference type="InterPro" id="IPR037185">
    <property type="entry name" value="EmrE-like"/>
</dbReference>
<evidence type="ECO:0000256" key="7">
    <source>
        <dbReference type="ARBA" id="ARBA00023136"/>
    </source>
</evidence>
<evidence type="ECO:0000313" key="11">
    <source>
        <dbReference type="EMBL" id="OUC79435.1"/>
    </source>
</evidence>
<keyword evidence="7 10" id="KW-0472">Membrane</keyword>
<evidence type="ECO:0000256" key="3">
    <source>
        <dbReference type="ARBA" id="ARBA00022448"/>
    </source>
</evidence>
<dbReference type="SUPFAM" id="SSF103481">
    <property type="entry name" value="Multidrug resistance efflux transporter EmrE"/>
    <property type="match status" value="1"/>
</dbReference>
<protein>
    <submittedName>
        <fullName evidence="11">QacE family quaternary ammonium compound efflux SMR transporter</fullName>
    </submittedName>
</protein>
<evidence type="ECO:0000256" key="2">
    <source>
        <dbReference type="ARBA" id="ARBA00007822"/>
    </source>
</evidence>
<keyword evidence="8" id="KW-0046">Antibiotic resistance</keyword>
<organism evidence="11 12">
    <name type="scientific">Gordonia lacunae</name>
    <dbReference type="NCBI Taxonomy" id="417102"/>
    <lineage>
        <taxon>Bacteria</taxon>
        <taxon>Bacillati</taxon>
        <taxon>Actinomycetota</taxon>
        <taxon>Actinomycetes</taxon>
        <taxon>Mycobacteriales</taxon>
        <taxon>Gordoniaceae</taxon>
        <taxon>Gordonia</taxon>
    </lineage>
</organism>
<dbReference type="GO" id="GO:0005886">
    <property type="term" value="C:plasma membrane"/>
    <property type="evidence" value="ECO:0007669"/>
    <property type="project" value="UniProtKB-SubCell"/>
</dbReference>
<feature type="transmembrane region" description="Helical" evidence="10">
    <location>
        <begin position="6"/>
        <end position="23"/>
    </location>
</feature>
<accession>A0A243QDP6</accession>
<keyword evidence="5 9" id="KW-0812">Transmembrane</keyword>
<dbReference type="InterPro" id="IPR045324">
    <property type="entry name" value="Small_multidrug_res"/>
</dbReference>